<organism evidence="1 2">
    <name type="scientific">Ameca splendens</name>
    <dbReference type="NCBI Taxonomy" id="208324"/>
    <lineage>
        <taxon>Eukaryota</taxon>
        <taxon>Metazoa</taxon>
        <taxon>Chordata</taxon>
        <taxon>Craniata</taxon>
        <taxon>Vertebrata</taxon>
        <taxon>Euteleostomi</taxon>
        <taxon>Actinopterygii</taxon>
        <taxon>Neopterygii</taxon>
        <taxon>Teleostei</taxon>
        <taxon>Neoteleostei</taxon>
        <taxon>Acanthomorphata</taxon>
        <taxon>Ovalentaria</taxon>
        <taxon>Atherinomorphae</taxon>
        <taxon>Cyprinodontiformes</taxon>
        <taxon>Goodeidae</taxon>
        <taxon>Ameca</taxon>
    </lineage>
</organism>
<protein>
    <submittedName>
        <fullName evidence="1">Uncharacterized protein</fullName>
    </submittedName>
</protein>
<dbReference type="Proteomes" id="UP001469553">
    <property type="component" value="Unassembled WGS sequence"/>
</dbReference>
<keyword evidence="2" id="KW-1185">Reference proteome</keyword>
<evidence type="ECO:0000313" key="2">
    <source>
        <dbReference type="Proteomes" id="UP001469553"/>
    </source>
</evidence>
<accession>A0ABV1AAG9</accession>
<gene>
    <name evidence="1" type="ORF">AMECASPLE_020186</name>
</gene>
<evidence type="ECO:0000313" key="1">
    <source>
        <dbReference type="EMBL" id="MEQ2315246.1"/>
    </source>
</evidence>
<reference evidence="1 2" key="1">
    <citation type="submission" date="2021-06" db="EMBL/GenBank/DDBJ databases">
        <authorList>
            <person name="Palmer J.M."/>
        </authorList>
    </citation>
    <scope>NUCLEOTIDE SEQUENCE [LARGE SCALE GENOMIC DNA]</scope>
    <source>
        <strain evidence="1 2">AS_MEX2019</strain>
        <tissue evidence="1">Muscle</tissue>
    </source>
</reference>
<name>A0ABV1AAG9_9TELE</name>
<sequence>MRTRTRNMDEGKPGLGLRSPFPLYRGESKRLLLKKLLSISPDDLQLCGCTCLWHPAGAGLDWLDLGNVKGGVNTEMRRQLETDRGRTDDEFDFKWAKESGCQFSGVSLQRKVLRRQPNILSRQQCSR</sequence>
<comment type="caution">
    <text evidence="1">The sequence shown here is derived from an EMBL/GenBank/DDBJ whole genome shotgun (WGS) entry which is preliminary data.</text>
</comment>
<proteinExistence type="predicted"/>
<dbReference type="EMBL" id="JAHRIP010086308">
    <property type="protein sequence ID" value="MEQ2315246.1"/>
    <property type="molecule type" value="Genomic_DNA"/>
</dbReference>